<dbReference type="AlphaFoldDB" id="A0A2S6ZCC9"/>
<dbReference type="Proteomes" id="UP000239898">
    <property type="component" value="Unassembled WGS sequence"/>
</dbReference>
<organism evidence="1 2">
    <name type="scientific">Xanthomonas theicola</name>
    <dbReference type="NCBI Taxonomy" id="56464"/>
    <lineage>
        <taxon>Bacteria</taxon>
        <taxon>Pseudomonadati</taxon>
        <taxon>Pseudomonadota</taxon>
        <taxon>Gammaproteobacteria</taxon>
        <taxon>Lysobacterales</taxon>
        <taxon>Lysobacteraceae</taxon>
        <taxon>Xanthomonas</taxon>
    </lineage>
</organism>
<protein>
    <submittedName>
        <fullName evidence="1">Uncharacterized protein</fullName>
    </submittedName>
</protein>
<dbReference type="EMBL" id="MIGX01000097">
    <property type="protein sequence ID" value="PPT86791.1"/>
    <property type="molecule type" value="Genomic_DNA"/>
</dbReference>
<comment type="caution">
    <text evidence="1">The sequence shown here is derived from an EMBL/GenBank/DDBJ whole genome shotgun (WGS) entry which is preliminary data.</text>
</comment>
<keyword evidence="2" id="KW-1185">Reference proteome</keyword>
<proteinExistence type="predicted"/>
<sequence length="187" mass="20113">MGICDVFEWLAVMDVISFEDFEFAAVLHLLVPQVFGIAHSCLREFRLASDKRFFLIHGSDAGGHVRFCAADIACIYSSTPLLPGAALDDAARCFSAVAGQGARTCLLYTCEGTALGRSLAEKSGAAACIEWMALGPNAKRQWRSGLILSSNWREGVSGHAIKTISNYMQTHARSGRASAPEDLRGKG</sequence>
<evidence type="ECO:0000313" key="1">
    <source>
        <dbReference type="EMBL" id="PPT86791.1"/>
    </source>
</evidence>
<reference evidence="1 2" key="1">
    <citation type="submission" date="2016-08" db="EMBL/GenBank/DDBJ databases">
        <title>Evolution of the type three secretion system and type three effector repertoires in Xanthomonas.</title>
        <authorList>
            <person name="Merda D."/>
            <person name="Briand M."/>
            <person name="Bosis E."/>
            <person name="Rousseau C."/>
            <person name="Portier P."/>
            <person name="Jacques M.-A."/>
            <person name="Fischer-Le Saux M."/>
        </authorList>
    </citation>
    <scope>NUCLEOTIDE SEQUENCE [LARGE SCALE GENOMIC DNA]</scope>
    <source>
        <strain evidence="1 2">CFBP 4691</strain>
    </source>
</reference>
<evidence type="ECO:0000313" key="2">
    <source>
        <dbReference type="Proteomes" id="UP000239898"/>
    </source>
</evidence>
<accession>A0A2S6ZCC9</accession>
<gene>
    <name evidence="1" type="ORF">XthCFBP4691_15805</name>
</gene>
<name>A0A2S6ZCC9_9XANT</name>